<keyword evidence="1" id="KW-0547">Nucleotide-binding</keyword>
<keyword evidence="5" id="KW-1185">Reference proteome</keyword>
<dbReference type="OrthoDB" id="8954335at2759"/>
<evidence type="ECO:0000256" key="1">
    <source>
        <dbReference type="ARBA" id="ARBA00022741"/>
    </source>
</evidence>
<dbReference type="Pfam" id="PF04548">
    <property type="entry name" value="AIG1"/>
    <property type="match status" value="2"/>
</dbReference>
<reference evidence="6" key="2">
    <citation type="submission" date="2025-08" db="UniProtKB">
        <authorList>
            <consortium name="RefSeq"/>
        </authorList>
    </citation>
    <scope>IDENTIFICATION</scope>
    <source>
        <tissue evidence="6">Leaf</tissue>
    </source>
</reference>
<dbReference type="Proteomes" id="UP000504610">
    <property type="component" value="Chromosome 5"/>
</dbReference>
<feature type="region of interest" description="Disordered" evidence="3">
    <location>
        <begin position="494"/>
        <end position="514"/>
    </location>
</feature>
<dbReference type="AlphaFoldDB" id="A0A9W3BRN1"/>
<proteinExistence type="predicted"/>
<evidence type="ECO:0000256" key="3">
    <source>
        <dbReference type="SAM" id="MobiDB-lite"/>
    </source>
</evidence>
<dbReference type="KEGG" id="rsz:130495015"/>
<dbReference type="GeneID" id="130495015"/>
<protein>
    <submittedName>
        <fullName evidence="6">Uncharacterized protein LOC130495015</fullName>
    </submittedName>
</protein>
<evidence type="ECO:0000259" key="4">
    <source>
        <dbReference type="Pfam" id="PF04548"/>
    </source>
</evidence>
<dbReference type="RefSeq" id="XP_056841884.1">
    <property type="nucleotide sequence ID" value="XM_056985904.1"/>
</dbReference>
<evidence type="ECO:0000313" key="6">
    <source>
        <dbReference type="RefSeq" id="XP_056841884.1"/>
    </source>
</evidence>
<accession>A0A9W3BRN1</accession>
<gene>
    <name evidence="6" type="primary">LOC130495015</name>
</gene>
<name>A0A9W3BRN1_RAPSA</name>
<feature type="domain" description="AIG1-type G" evidence="4">
    <location>
        <begin position="413"/>
        <end position="472"/>
    </location>
</feature>
<dbReference type="Gene3D" id="3.40.50.300">
    <property type="entry name" value="P-loop containing nucleotide triphosphate hydrolases"/>
    <property type="match status" value="1"/>
</dbReference>
<dbReference type="GO" id="GO:0005525">
    <property type="term" value="F:GTP binding"/>
    <property type="evidence" value="ECO:0007669"/>
    <property type="project" value="InterPro"/>
</dbReference>
<reference evidence="5" key="1">
    <citation type="journal article" date="2019" name="Database">
        <title>The radish genome database (RadishGD): an integrated information resource for radish genomics.</title>
        <authorList>
            <person name="Yu H.J."/>
            <person name="Baek S."/>
            <person name="Lee Y.J."/>
            <person name="Cho A."/>
            <person name="Mun J.H."/>
        </authorList>
    </citation>
    <scope>NUCLEOTIDE SEQUENCE [LARGE SCALE GENOMIC DNA]</scope>
    <source>
        <strain evidence="5">cv. WK10039</strain>
    </source>
</reference>
<organism evidence="5 6">
    <name type="scientific">Raphanus sativus</name>
    <name type="common">Radish</name>
    <name type="synonym">Raphanus raphanistrum var. sativus</name>
    <dbReference type="NCBI Taxonomy" id="3726"/>
    <lineage>
        <taxon>Eukaryota</taxon>
        <taxon>Viridiplantae</taxon>
        <taxon>Streptophyta</taxon>
        <taxon>Embryophyta</taxon>
        <taxon>Tracheophyta</taxon>
        <taxon>Spermatophyta</taxon>
        <taxon>Magnoliopsida</taxon>
        <taxon>eudicotyledons</taxon>
        <taxon>Gunneridae</taxon>
        <taxon>Pentapetalae</taxon>
        <taxon>rosids</taxon>
        <taxon>malvids</taxon>
        <taxon>Brassicales</taxon>
        <taxon>Brassicaceae</taxon>
        <taxon>Brassiceae</taxon>
        <taxon>Raphanus</taxon>
    </lineage>
</organism>
<dbReference type="InterPro" id="IPR027417">
    <property type="entry name" value="P-loop_NTPase"/>
</dbReference>
<keyword evidence="2" id="KW-0175">Coiled coil</keyword>
<sequence length="514" mass="59838">MTKLQDFVFPIKGNIKFKLNHHRRVFDNIFAPERISIQCYLWRCEIPVHDYCSDSHRELAVNGEGIGNAITFIDGKKDPEIFEMSRKILLSKRRRKHCGVPHVAASDICSNPWEQGRVFWRELEPDETKRSWLFISEKDPEGFGIMWLPVHRPIDLPGGCVCQKYWLQPDYIQASGSFRLLRITDCFERFNKAVYWLNFMYHNKVADKGKAVTVGVSSEGKPAKRQHMDPTHIGLPKVLQMDPNYHPPRGSTSLKLNQVQTVPMMGYGKLVHTLDGSYVLVKGKVAQTLPVEVIISHLLGIFEKARAKKLEEYLAQASPEFLIEMLELCDNRMVLFDKDKRKKAEQELLDQNKEMLELCDNRMLLFEKDKRKKAEQELLDQNKEMLELCDNRMLLFEKDKRKKAEQELLDQNKEMLELCDNRMLLFEKDKRKKAVQVQKLLSLVDSISRNCNGKPFADELFHELQELLDQNKEVEALKGYDTMQQVYFRKQVGNKEGEVNDNESGKEKQVSVAD</sequence>
<evidence type="ECO:0000313" key="5">
    <source>
        <dbReference type="Proteomes" id="UP000504610"/>
    </source>
</evidence>
<dbReference type="InterPro" id="IPR006703">
    <property type="entry name" value="G_AIG1"/>
</dbReference>
<feature type="domain" description="AIG1-type G" evidence="4">
    <location>
        <begin position="303"/>
        <end position="359"/>
    </location>
</feature>
<evidence type="ECO:0000256" key="2">
    <source>
        <dbReference type="SAM" id="Coils"/>
    </source>
</evidence>
<feature type="coiled-coil region" evidence="2">
    <location>
        <begin position="341"/>
        <end position="421"/>
    </location>
</feature>